<dbReference type="AlphaFoldDB" id="X0X1Z2"/>
<dbReference type="InterPro" id="IPR051453">
    <property type="entry name" value="MBL_Glyoxalase_II"/>
</dbReference>
<feature type="non-terminal residue" evidence="6">
    <location>
        <position position="1"/>
    </location>
</feature>
<organism evidence="6">
    <name type="scientific">marine sediment metagenome</name>
    <dbReference type="NCBI Taxonomy" id="412755"/>
    <lineage>
        <taxon>unclassified sequences</taxon>
        <taxon>metagenomes</taxon>
        <taxon>ecological metagenomes</taxon>
    </lineage>
</organism>
<dbReference type="InterPro" id="IPR036866">
    <property type="entry name" value="RibonucZ/Hydroxyglut_hydro"/>
</dbReference>
<name>X0X1Z2_9ZZZZ</name>
<evidence type="ECO:0000313" key="6">
    <source>
        <dbReference type="EMBL" id="GAG37040.1"/>
    </source>
</evidence>
<comment type="cofactor">
    <cofactor evidence="1">
        <name>Zn(2+)</name>
        <dbReference type="ChEBI" id="CHEBI:29105"/>
    </cofactor>
</comment>
<dbReference type="PANTHER" id="PTHR46233">
    <property type="entry name" value="HYDROXYACYLGLUTATHIONE HYDROLASE GLOC"/>
    <property type="match status" value="1"/>
</dbReference>
<evidence type="ECO:0000256" key="4">
    <source>
        <dbReference type="ARBA" id="ARBA00022833"/>
    </source>
</evidence>
<keyword evidence="4" id="KW-0862">Zinc</keyword>
<gene>
    <name evidence="6" type="ORF">S01H1_61809</name>
</gene>
<evidence type="ECO:0000256" key="3">
    <source>
        <dbReference type="ARBA" id="ARBA00022801"/>
    </source>
</evidence>
<keyword evidence="3" id="KW-0378">Hydrolase</keyword>
<dbReference type="SUPFAM" id="SSF56281">
    <property type="entry name" value="Metallo-hydrolase/oxidoreductase"/>
    <property type="match status" value="1"/>
</dbReference>
<reference evidence="6" key="1">
    <citation type="journal article" date="2014" name="Front. Microbiol.">
        <title>High frequency of phylogenetically diverse reductive dehalogenase-homologous genes in deep subseafloor sedimentary metagenomes.</title>
        <authorList>
            <person name="Kawai M."/>
            <person name="Futagami T."/>
            <person name="Toyoda A."/>
            <person name="Takaki Y."/>
            <person name="Nishi S."/>
            <person name="Hori S."/>
            <person name="Arai W."/>
            <person name="Tsubouchi T."/>
            <person name="Morono Y."/>
            <person name="Uchiyama I."/>
            <person name="Ito T."/>
            <person name="Fujiyama A."/>
            <person name="Inagaki F."/>
            <person name="Takami H."/>
        </authorList>
    </citation>
    <scope>NUCLEOTIDE SEQUENCE</scope>
    <source>
        <strain evidence="6">Expedition CK06-06</strain>
    </source>
</reference>
<dbReference type="InterPro" id="IPR001279">
    <property type="entry name" value="Metallo-B-lactamas"/>
</dbReference>
<protein>
    <recommendedName>
        <fullName evidence="5">Metallo-beta-lactamase domain-containing protein</fullName>
    </recommendedName>
</protein>
<proteinExistence type="predicted"/>
<keyword evidence="2" id="KW-0479">Metal-binding</keyword>
<dbReference type="Gene3D" id="3.60.15.10">
    <property type="entry name" value="Ribonuclease Z/Hydroxyacylglutathione hydrolase-like"/>
    <property type="match status" value="1"/>
</dbReference>
<evidence type="ECO:0000259" key="5">
    <source>
        <dbReference type="SMART" id="SM00849"/>
    </source>
</evidence>
<dbReference type="CDD" id="cd06262">
    <property type="entry name" value="metallo-hydrolase-like_MBL-fold"/>
    <property type="match status" value="1"/>
</dbReference>
<accession>X0X1Z2</accession>
<comment type="caution">
    <text evidence="6">The sequence shown here is derived from an EMBL/GenBank/DDBJ whole genome shotgun (WGS) entry which is preliminary data.</text>
</comment>
<feature type="domain" description="Metallo-beta-lactamase" evidence="5">
    <location>
        <begin position="6"/>
        <end position="167"/>
    </location>
</feature>
<evidence type="ECO:0000256" key="1">
    <source>
        <dbReference type="ARBA" id="ARBA00001947"/>
    </source>
</evidence>
<sequence length="192" mass="21263">NELREACFDYLVKAMEGDGFKVDDIGLVINTHSHPDHCQANEAVIEKSQAWVTLSEEEDEFRNTLGEKLYLMLGAKVPQFTPLFYLKEGNLGLGAGNKIELEVLHTPGHSPGSVCLYWPNNKILITGDVVFYGSIGRTDFPSGSLSLLKRSIDKLAQLDVEYLVPGHSTEFGSIVKGKPNVERNFQAVKLIL</sequence>
<dbReference type="EMBL" id="BARS01040560">
    <property type="protein sequence ID" value="GAG37040.1"/>
    <property type="molecule type" value="Genomic_DNA"/>
</dbReference>
<dbReference type="GO" id="GO:0046872">
    <property type="term" value="F:metal ion binding"/>
    <property type="evidence" value="ECO:0007669"/>
    <property type="project" value="UniProtKB-KW"/>
</dbReference>
<dbReference type="PANTHER" id="PTHR46233:SF3">
    <property type="entry name" value="HYDROXYACYLGLUTATHIONE HYDROLASE GLOC"/>
    <property type="match status" value="1"/>
</dbReference>
<dbReference type="GO" id="GO:0016787">
    <property type="term" value="F:hydrolase activity"/>
    <property type="evidence" value="ECO:0007669"/>
    <property type="project" value="UniProtKB-KW"/>
</dbReference>
<dbReference type="Pfam" id="PF00753">
    <property type="entry name" value="Lactamase_B"/>
    <property type="match status" value="1"/>
</dbReference>
<evidence type="ECO:0000256" key="2">
    <source>
        <dbReference type="ARBA" id="ARBA00022723"/>
    </source>
</evidence>
<dbReference type="SMART" id="SM00849">
    <property type="entry name" value="Lactamase_B"/>
    <property type="match status" value="1"/>
</dbReference>